<evidence type="ECO:0000256" key="1">
    <source>
        <dbReference type="SAM" id="MobiDB-lite"/>
    </source>
</evidence>
<feature type="region of interest" description="Disordered" evidence="1">
    <location>
        <begin position="1"/>
        <end position="70"/>
    </location>
</feature>
<accession>A0A9E7FJJ2</accession>
<feature type="compositionally biased region" description="Polar residues" evidence="1">
    <location>
        <begin position="40"/>
        <end position="56"/>
    </location>
</feature>
<evidence type="ECO:0000313" key="2">
    <source>
        <dbReference type="EMBL" id="URD96848.1"/>
    </source>
</evidence>
<keyword evidence="3" id="KW-1185">Reference proteome</keyword>
<name>A0A9E7FJJ2_9LILI</name>
<gene>
    <name evidence="2" type="ORF">MUK42_07455</name>
</gene>
<feature type="compositionally biased region" description="Basic and acidic residues" evidence="1">
    <location>
        <begin position="58"/>
        <end position="70"/>
    </location>
</feature>
<proteinExistence type="predicted"/>
<evidence type="ECO:0000313" key="3">
    <source>
        <dbReference type="Proteomes" id="UP001055439"/>
    </source>
</evidence>
<dbReference type="Proteomes" id="UP001055439">
    <property type="component" value="Chromosome 4"/>
</dbReference>
<reference evidence="2" key="1">
    <citation type="submission" date="2022-05" db="EMBL/GenBank/DDBJ databases">
        <title>The Musa troglodytarum L. genome provides insights into the mechanism of non-climacteric behaviour and enrichment of carotenoids.</title>
        <authorList>
            <person name="Wang J."/>
        </authorList>
    </citation>
    <scope>NUCLEOTIDE SEQUENCE</scope>
    <source>
        <tissue evidence="2">Leaf</tissue>
    </source>
</reference>
<sequence length="70" mass="7920">MRVPPFGSMQGQAGEWGRGPGAAHVPTPFASWIPQPPPLKSQQFLKLPPQQQNCAMSRSRDYYSRNEFEF</sequence>
<organism evidence="2 3">
    <name type="scientific">Musa troglodytarum</name>
    <name type="common">fe'i banana</name>
    <dbReference type="NCBI Taxonomy" id="320322"/>
    <lineage>
        <taxon>Eukaryota</taxon>
        <taxon>Viridiplantae</taxon>
        <taxon>Streptophyta</taxon>
        <taxon>Embryophyta</taxon>
        <taxon>Tracheophyta</taxon>
        <taxon>Spermatophyta</taxon>
        <taxon>Magnoliopsida</taxon>
        <taxon>Liliopsida</taxon>
        <taxon>Zingiberales</taxon>
        <taxon>Musaceae</taxon>
        <taxon>Musa</taxon>
    </lineage>
</organism>
<dbReference type="EMBL" id="CP097506">
    <property type="protein sequence ID" value="URD96848.1"/>
    <property type="molecule type" value="Genomic_DNA"/>
</dbReference>
<dbReference type="AlphaFoldDB" id="A0A9E7FJJ2"/>
<protein>
    <submittedName>
        <fullName evidence="2">Uncharacterized protein</fullName>
    </submittedName>
</protein>